<keyword evidence="3" id="KW-1185">Reference proteome</keyword>
<dbReference type="RefSeq" id="WP_104520301.1">
    <property type="nucleotide sequence ID" value="NZ_NHRY01000203.1"/>
</dbReference>
<keyword evidence="1" id="KW-0812">Transmembrane</keyword>
<comment type="caution">
    <text evidence="2">The sequence shown here is derived from an EMBL/GenBank/DDBJ whole genome shotgun (WGS) entry which is preliminary data.</text>
</comment>
<sequence length="151" mass="15755">MRSTNRNTATRLLFATVVGATVMGAGIAGNIVGDYVVRAPRIGHIIAFLPSKDSQPASGARLMVHRRDRSDCVLNLDVLRRSGGSLVVESQVPGAGYSAHWAGARTSDDARDCGTDADLVIRPQYLDVLDTFADGPGGSPAASVHGLGGLR</sequence>
<keyword evidence="1" id="KW-1133">Transmembrane helix</keyword>
<name>A0A2S6N8B1_RHOGL</name>
<accession>A0A2S6N8B1</accession>
<dbReference type="AlphaFoldDB" id="A0A2S6N8B1"/>
<evidence type="ECO:0000256" key="1">
    <source>
        <dbReference type="SAM" id="Phobius"/>
    </source>
</evidence>
<gene>
    <name evidence="2" type="ORF">CCS01_18500</name>
</gene>
<evidence type="ECO:0000313" key="2">
    <source>
        <dbReference type="EMBL" id="PPQ30856.1"/>
    </source>
</evidence>
<evidence type="ECO:0000313" key="3">
    <source>
        <dbReference type="Proteomes" id="UP000239724"/>
    </source>
</evidence>
<dbReference type="Proteomes" id="UP000239724">
    <property type="component" value="Unassembled WGS sequence"/>
</dbReference>
<organism evidence="2 3">
    <name type="scientific">Rhodopila globiformis</name>
    <name type="common">Rhodopseudomonas globiformis</name>
    <dbReference type="NCBI Taxonomy" id="1071"/>
    <lineage>
        <taxon>Bacteria</taxon>
        <taxon>Pseudomonadati</taxon>
        <taxon>Pseudomonadota</taxon>
        <taxon>Alphaproteobacteria</taxon>
        <taxon>Acetobacterales</taxon>
        <taxon>Acetobacteraceae</taxon>
        <taxon>Rhodopila</taxon>
    </lineage>
</organism>
<proteinExistence type="predicted"/>
<protein>
    <submittedName>
        <fullName evidence="2">Uncharacterized protein</fullName>
    </submittedName>
</protein>
<reference evidence="2 3" key="1">
    <citation type="journal article" date="2018" name="Arch. Microbiol.">
        <title>New insights into the metabolic potential of the phototrophic purple bacterium Rhodopila globiformis DSM 161(T) from its draft genome sequence and evidence for a vanadium-dependent nitrogenase.</title>
        <authorList>
            <person name="Imhoff J.F."/>
            <person name="Rahn T."/>
            <person name="Kunzel S."/>
            <person name="Neulinger S.C."/>
        </authorList>
    </citation>
    <scope>NUCLEOTIDE SEQUENCE [LARGE SCALE GENOMIC DNA]</scope>
    <source>
        <strain evidence="2 3">DSM 161</strain>
    </source>
</reference>
<keyword evidence="1" id="KW-0472">Membrane</keyword>
<feature type="transmembrane region" description="Helical" evidence="1">
    <location>
        <begin position="12"/>
        <end position="32"/>
    </location>
</feature>
<dbReference type="EMBL" id="NHRY01000203">
    <property type="protein sequence ID" value="PPQ30856.1"/>
    <property type="molecule type" value="Genomic_DNA"/>
</dbReference>